<dbReference type="GO" id="GO:0005737">
    <property type="term" value="C:cytoplasm"/>
    <property type="evidence" value="ECO:0007669"/>
    <property type="project" value="UniProtKB-ARBA"/>
</dbReference>
<dbReference type="InterPro" id="IPR015917">
    <property type="entry name" value="Pept_C14A"/>
</dbReference>
<dbReference type="InterPro" id="IPR029030">
    <property type="entry name" value="Caspase-like_dom_sf"/>
</dbReference>
<dbReference type="InterPro" id="IPR011600">
    <property type="entry name" value="Pept_C14_caspase"/>
</dbReference>
<evidence type="ECO:0000256" key="2">
    <source>
        <dbReference type="ARBA" id="ARBA00022703"/>
    </source>
</evidence>
<dbReference type="Gene3D" id="3.40.50.1460">
    <property type="match status" value="1"/>
</dbReference>
<protein>
    <recommendedName>
        <fullName evidence="8">Caspase-8</fullName>
    </recommendedName>
</protein>
<gene>
    <name evidence="6" type="ORF">AMELA_G00166170</name>
</gene>
<dbReference type="CDD" id="cd00032">
    <property type="entry name" value="CASc"/>
    <property type="match status" value="1"/>
</dbReference>
<dbReference type="SMART" id="SM00115">
    <property type="entry name" value="CASc"/>
    <property type="match status" value="1"/>
</dbReference>
<evidence type="ECO:0000256" key="1">
    <source>
        <dbReference type="ARBA" id="ARBA00010134"/>
    </source>
</evidence>
<dbReference type="PROSITE" id="PS50208">
    <property type="entry name" value="CASPASE_P20"/>
    <property type="match status" value="1"/>
</dbReference>
<dbReference type="InterPro" id="IPR033139">
    <property type="entry name" value="Caspase_cys_AS"/>
</dbReference>
<comment type="caution">
    <text evidence="6">The sequence shown here is derived from an EMBL/GenBank/DDBJ whole genome shotgun (WGS) entry which is preliminary data.</text>
</comment>
<dbReference type="Pfam" id="PF00656">
    <property type="entry name" value="Peptidase_C14"/>
    <property type="match status" value="1"/>
</dbReference>
<dbReference type="PANTHER" id="PTHR48169">
    <property type="entry name" value="DED DOMAIN-CONTAINING PROTEIN"/>
    <property type="match status" value="1"/>
</dbReference>
<evidence type="ECO:0000259" key="5">
    <source>
        <dbReference type="PROSITE" id="PS50208"/>
    </source>
</evidence>
<dbReference type="PROSITE" id="PS50207">
    <property type="entry name" value="CASPASE_P10"/>
    <property type="match status" value="1"/>
</dbReference>
<evidence type="ECO:0008006" key="8">
    <source>
        <dbReference type="Google" id="ProtNLM"/>
    </source>
</evidence>
<feature type="domain" description="Caspase family p10" evidence="4">
    <location>
        <begin position="109"/>
        <end position="196"/>
    </location>
</feature>
<dbReference type="PROSITE" id="PS01122">
    <property type="entry name" value="CASPASE_CYS"/>
    <property type="match status" value="1"/>
</dbReference>
<dbReference type="InterPro" id="IPR001309">
    <property type="entry name" value="Pept_C14_p20"/>
</dbReference>
<dbReference type="GO" id="GO:0043067">
    <property type="term" value="P:regulation of programmed cell death"/>
    <property type="evidence" value="ECO:0007669"/>
    <property type="project" value="UniProtKB-ARBA"/>
</dbReference>
<dbReference type="GO" id="GO:0006915">
    <property type="term" value="P:apoptotic process"/>
    <property type="evidence" value="ECO:0007669"/>
    <property type="project" value="UniProtKB-KW"/>
</dbReference>
<dbReference type="GO" id="GO:0051604">
    <property type="term" value="P:protein maturation"/>
    <property type="evidence" value="ECO:0007669"/>
    <property type="project" value="UniProtKB-ARBA"/>
</dbReference>
<reference evidence="6 7" key="1">
    <citation type="submission" date="2020-02" db="EMBL/GenBank/DDBJ databases">
        <title>A chromosome-scale genome assembly of the black bullhead catfish (Ameiurus melas).</title>
        <authorList>
            <person name="Wen M."/>
            <person name="Zham M."/>
            <person name="Cabau C."/>
            <person name="Klopp C."/>
            <person name="Donnadieu C."/>
            <person name="Roques C."/>
            <person name="Bouchez O."/>
            <person name="Lampietro C."/>
            <person name="Jouanno E."/>
            <person name="Herpin A."/>
            <person name="Louis A."/>
            <person name="Berthelot C."/>
            <person name="Parey E."/>
            <person name="Roest-Crollius H."/>
            <person name="Braasch I."/>
            <person name="Postlethwait J."/>
            <person name="Robinson-Rechavi M."/>
            <person name="Echchiki A."/>
            <person name="Begum T."/>
            <person name="Montfort J."/>
            <person name="Schartl M."/>
            <person name="Bobe J."/>
            <person name="Guiguen Y."/>
        </authorList>
    </citation>
    <scope>NUCLEOTIDE SEQUENCE [LARGE SCALE GENOMIC DNA]</scope>
    <source>
        <strain evidence="6">M_S1</strain>
        <tissue evidence="6">Blood</tissue>
    </source>
</reference>
<keyword evidence="2" id="KW-0053">Apoptosis</keyword>
<dbReference type="EMBL" id="JAAGNN010000014">
    <property type="protein sequence ID" value="KAF4080072.1"/>
    <property type="molecule type" value="Genomic_DNA"/>
</dbReference>
<dbReference type="SUPFAM" id="SSF52129">
    <property type="entry name" value="Caspase-like"/>
    <property type="match status" value="1"/>
</dbReference>
<dbReference type="Proteomes" id="UP000593565">
    <property type="component" value="Unassembled WGS sequence"/>
</dbReference>
<dbReference type="AlphaFoldDB" id="A0A7J6AB14"/>
<dbReference type="PRINTS" id="PR00376">
    <property type="entry name" value="IL1BCENZYME"/>
</dbReference>
<keyword evidence="7" id="KW-1185">Reference proteome</keyword>
<evidence type="ECO:0000256" key="3">
    <source>
        <dbReference type="RuleBase" id="RU003971"/>
    </source>
</evidence>
<dbReference type="InterPro" id="IPR002138">
    <property type="entry name" value="Pept_C14_p10"/>
</dbReference>
<proteinExistence type="inferred from homology"/>
<accession>A0A7J6AB14</accession>
<name>A0A7J6AB14_AMEME</name>
<dbReference type="GO" id="GO:0006508">
    <property type="term" value="P:proteolysis"/>
    <property type="evidence" value="ECO:0007669"/>
    <property type="project" value="InterPro"/>
</dbReference>
<comment type="similarity">
    <text evidence="1 3">Belongs to the peptidase C14A family.</text>
</comment>
<feature type="domain" description="Caspase family p20" evidence="5">
    <location>
        <begin position="1"/>
        <end position="86"/>
    </location>
</feature>
<dbReference type="PANTHER" id="PTHR48169:SF7">
    <property type="entry name" value="CASPASE 10"/>
    <property type="match status" value="1"/>
</dbReference>
<sequence>MHFIVEERRNLSRSDMQNTAKEFAAKDHSRMDIFVCCILSHGEKGAVFGIDGESVAIRDLTLPFAECSTLTGKPKLFFIQACQGNDLQKGVLMKDGFKGELEDDAKKADLSSVPIEADFLIGMATVESYKSFRHIREGSIYIQELCKHLKDCCPKKEDLLSILTKVNRSVSARDLNRHKQMPEPRYTLTRKVVLPMY</sequence>
<evidence type="ECO:0000259" key="4">
    <source>
        <dbReference type="PROSITE" id="PS50207"/>
    </source>
</evidence>
<dbReference type="GO" id="GO:0004197">
    <property type="term" value="F:cysteine-type endopeptidase activity"/>
    <property type="evidence" value="ECO:0007669"/>
    <property type="project" value="InterPro"/>
</dbReference>
<organism evidence="6 7">
    <name type="scientific">Ameiurus melas</name>
    <name type="common">Black bullhead</name>
    <name type="synonym">Silurus melas</name>
    <dbReference type="NCBI Taxonomy" id="219545"/>
    <lineage>
        <taxon>Eukaryota</taxon>
        <taxon>Metazoa</taxon>
        <taxon>Chordata</taxon>
        <taxon>Craniata</taxon>
        <taxon>Vertebrata</taxon>
        <taxon>Euteleostomi</taxon>
        <taxon>Actinopterygii</taxon>
        <taxon>Neopterygii</taxon>
        <taxon>Teleostei</taxon>
        <taxon>Ostariophysi</taxon>
        <taxon>Siluriformes</taxon>
        <taxon>Ictaluridae</taxon>
        <taxon>Ameiurus</taxon>
    </lineage>
</organism>
<evidence type="ECO:0000313" key="6">
    <source>
        <dbReference type="EMBL" id="KAF4080072.1"/>
    </source>
</evidence>
<evidence type="ECO:0000313" key="7">
    <source>
        <dbReference type="Proteomes" id="UP000593565"/>
    </source>
</evidence>